<comment type="caution">
    <text evidence="3">The sequence shown here is derived from an EMBL/GenBank/DDBJ whole genome shotgun (WGS) entry which is preliminary data.</text>
</comment>
<evidence type="ECO:0000256" key="2">
    <source>
        <dbReference type="SAM" id="MobiDB-lite"/>
    </source>
</evidence>
<feature type="compositionally biased region" description="Basic and acidic residues" evidence="2">
    <location>
        <begin position="41"/>
        <end position="50"/>
    </location>
</feature>
<dbReference type="AlphaFoldDB" id="A0A7J6VND1"/>
<evidence type="ECO:0000256" key="1">
    <source>
        <dbReference type="SAM" id="Coils"/>
    </source>
</evidence>
<accession>A0A7J6VND1</accession>
<evidence type="ECO:0000313" key="3">
    <source>
        <dbReference type="EMBL" id="KAF5186609.1"/>
    </source>
</evidence>
<protein>
    <submittedName>
        <fullName evidence="3">Uncharacterized protein</fullName>
    </submittedName>
</protein>
<reference evidence="3 4" key="1">
    <citation type="submission" date="2020-06" db="EMBL/GenBank/DDBJ databases">
        <title>Transcriptomic and genomic resources for Thalictrum thalictroides and T. hernandezii: Facilitating candidate gene discovery in an emerging model plant lineage.</title>
        <authorList>
            <person name="Arias T."/>
            <person name="Riano-Pachon D.M."/>
            <person name="Di Stilio V.S."/>
        </authorList>
    </citation>
    <scope>NUCLEOTIDE SEQUENCE [LARGE SCALE GENOMIC DNA]</scope>
    <source>
        <strain evidence="4">cv. WT478/WT964</strain>
        <tissue evidence="3">Leaves</tissue>
    </source>
</reference>
<proteinExistence type="predicted"/>
<feature type="compositionally biased region" description="Basic and acidic residues" evidence="2">
    <location>
        <begin position="9"/>
        <end position="32"/>
    </location>
</feature>
<organism evidence="3 4">
    <name type="scientific">Thalictrum thalictroides</name>
    <name type="common">Rue-anemone</name>
    <name type="synonym">Anemone thalictroides</name>
    <dbReference type="NCBI Taxonomy" id="46969"/>
    <lineage>
        <taxon>Eukaryota</taxon>
        <taxon>Viridiplantae</taxon>
        <taxon>Streptophyta</taxon>
        <taxon>Embryophyta</taxon>
        <taxon>Tracheophyta</taxon>
        <taxon>Spermatophyta</taxon>
        <taxon>Magnoliopsida</taxon>
        <taxon>Ranunculales</taxon>
        <taxon>Ranunculaceae</taxon>
        <taxon>Thalictroideae</taxon>
        <taxon>Thalictrum</taxon>
    </lineage>
</organism>
<dbReference type="EMBL" id="JABWDY010029043">
    <property type="protein sequence ID" value="KAF5186609.1"/>
    <property type="molecule type" value="Genomic_DNA"/>
</dbReference>
<keyword evidence="4" id="KW-1185">Reference proteome</keyword>
<evidence type="ECO:0000313" key="4">
    <source>
        <dbReference type="Proteomes" id="UP000554482"/>
    </source>
</evidence>
<feature type="coiled-coil region" evidence="1">
    <location>
        <begin position="188"/>
        <end position="233"/>
    </location>
</feature>
<dbReference type="Proteomes" id="UP000554482">
    <property type="component" value="Unassembled WGS sequence"/>
</dbReference>
<name>A0A7J6VND1_THATH</name>
<feature type="region of interest" description="Disordered" evidence="2">
    <location>
        <begin position="1"/>
        <end position="52"/>
    </location>
</feature>
<keyword evidence="1" id="KW-0175">Coiled coil</keyword>
<gene>
    <name evidence="3" type="ORF">FRX31_023807</name>
</gene>
<sequence>MINIDDEANEKYVGKIEEKVDSSDDLKEKSNAADDDASSSTEKKDDKKESLVVNGVSTSFDRQAFEQKLQASKRKLQQGYEQIPKRKRMVKVVELPKTQQLLGPKTCHSKLSWQGGRAVRGSNVWVYMTKLLSEDELIRRWFSSSEKNALVGNQIVRCFDSCLAKLSKHQGSSCTADGPDSAALTSHVSELESENKRFLVEKNEAENGKVEAEKKLEEAIAEKVSTIDRLETQRLHI</sequence>